<evidence type="ECO:0000313" key="4">
    <source>
        <dbReference type="Proteomes" id="UP000692954"/>
    </source>
</evidence>
<dbReference type="OrthoDB" id="304999at2759"/>
<organism evidence="3 4">
    <name type="scientific">Paramecium sonneborni</name>
    <dbReference type="NCBI Taxonomy" id="65129"/>
    <lineage>
        <taxon>Eukaryota</taxon>
        <taxon>Sar</taxon>
        <taxon>Alveolata</taxon>
        <taxon>Ciliophora</taxon>
        <taxon>Intramacronucleata</taxon>
        <taxon>Oligohymenophorea</taxon>
        <taxon>Peniculida</taxon>
        <taxon>Parameciidae</taxon>
        <taxon>Paramecium</taxon>
    </lineage>
</organism>
<proteinExistence type="predicted"/>
<name>A0A8S1LC81_9CILI</name>
<dbReference type="AlphaFoldDB" id="A0A8S1LC81"/>
<keyword evidence="1" id="KW-0175">Coiled coil</keyword>
<accession>A0A8S1LC81</accession>
<dbReference type="Proteomes" id="UP000692954">
    <property type="component" value="Unassembled WGS sequence"/>
</dbReference>
<evidence type="ECO:0000313" key="3">
    <source>
        <dbReference type="EMBL" id="CAD8062236.1"/>
    </source>
</evidence>
<comment type="caution">
    <text evidence="3">The sequence shown here is derived from an EMBL/GenBank/DDBJ whole genome shotgun (WGS) entry which is preliminary data.</text>
</comment>
<gene>
    <name evidence="3" type="ORF">PSON_ATCC_30995.1.T0160241</name>
</gene>
<keyword evidence="4" id="KW-1185">Reference proteome</keyword>
<feature type="region of interest" description="Disordered" evidence="2">
    <location>
        <begin position="1"/>
        <end position="38"/>
    </location>
</feature>
<reference evidence="3" key="1">
    <citation type="submission" date="2021-01" db="EMBL/GenBank/DDBJ databases">
        <authorList>
            <consortium name="Genoscope - CEA"/>
            <person name="William W."/>
        </authorList>
    </citation>
    <scope>NUCLEOTIDE SEQUENCE</scope>
</reference>
<evidence type="ECO:0000256" key="2">
    <source>
        <dbReference type="SAM" id="MobiDB-lite"/>
    </source>
</evidence>
<sequence length="165" mass="19419">MRSQSPLLSPQNYKQTTNIFTPTQKRHVSQLSTGKNISNTSQTDIKLKKKEFQLLLPSQVLEKPKLFQTANNYYRTNSITKVKPSESPTRILFKTGFEQQEEIKRLKIENQNLKEIMKKQQDQLKQFSELGNILELNKQLQEKIEKLEKENSILRQNVEENNKNE</sequence>
<protein>
    <submittedName>
        <fullName evidence="3">Uncharacterized protein</fullName>
    </submittedName>
</protein>
<evidence type="ECO:0000256" key="1">
    <source>
        <dbReference type="SAM" id="Coils"/>
    </source>
</evidence>
<dbReference type="EMBL" id="CAJJDN010000016">
    <property type="protein sequence ID" value="CAD8062236.1"/>
    <property type="molecule type" value="Genomic_DNA"/>
</dbReference>
<feature type="coiled-coil region" evidence="1">
    <location>
        <begin position="103"/>
        <end position="164"/>
    </location>
</feature>